<dbReference type="STRING" id="452652.KSE_13000"/>
<dbReference type="RefSeq" id="WP_014134448.1">
    <property type="nucleotide sequence ID" value="NC_016109.1"/>
</dbReference>
<accession>E4N7E9</accession>
<evidence type="ECO:0000313" key="3">
    <source>
        <dbReference type="Proteomes" id="UP000007076"/>
    </source>
</evidence>
<dbReference type="AlphaFoldDB" id="E4N7E9"/>
<gene>
    <name evidence="2" type="ordered locus">KSE_13000</name>
</gene>
<organism evidence="2 3">
    <name type="scientific">Kitasatospora setae (strain ATCC 33774 / DSM 43861 / JCM 3304 / KCC A-0304 / NBRC 14216 / KM-6054)</name>
    <name type="common">Streptomyces setae</name>
    <dbReference type="NCBI Taxonomy" id="452652"/>
    <lineage>
        <taxon>Bacteria</taxon>
        <taxon>Bacillati</taxon>
        <taxon>Actinomycetota</taxon>
        <taxon>Actinomycetes</taxon>
        <taxon>Kitasatosporales</taxon>
        <taxon>Streptomycetaceae</taxon>
        <taxon>Kitasatospora</taxon>
    </lineage>
</organism>
<sequence length="435" mass="44565">MTTNSPGTGAGCFARRVLALLAVVLTLTGLAVFGPAPAASAATRPGIVAVAQAEVGVSEPSGCDKYGIDCSNLGWCAAFARWVWGQAGVSPVPDTNVARGVGKWGVDHGLFKYRSNGGGNPQPGDIVVYGTPADVSGGHVGIVESVNSDGTITTIEGNYSQKVTRRSHIDPATAIGGQDALHISGYVAPPNAGSGTVSGTASVYGVLADGRLTYTAIDAATGDRIRTVVSGAALGFTPKAMATLDFNTLLVTSDTGRLYRVDIITNNTSLGFQAPVDLGGGWTHDLLAYDGSAYLYGIADGVLHRYTLTATKPTAAAITANTTIGTGFTLNTLTSTAPGWIAGTTTDGELLSYRIRGAGDWSRYQLRATTWGAMTHLLSPGGGVLYGHTGGALYHYLDANPTDGTGADLDGYADDPVDATGWTQILLSAQPDSVS</sequence>
<evidence type="ECO:0000313" key="2">
    <source>
        <dbReference type="EMBL" id="BAJ27130.1"/>
    </source>
</evidence>
<dbReference type="InterPro" id="IPR038765">
    <property type="entry name" value="Papain-like_cys_pep_sf"/>
</dbReference>
<proteinExistence type="predicted"/>
<dbReference type="Proteomes" id="UP000007076">
    <property type="component" value="Chromosome"/>
</dbReference>
<dbReference type="Gene3D" id="3.90.1720.10">
    <property type="entry name" value="endopeptidase domain like (from Nostoc punctiforme)"/>
    <property type="match status" value="1"/>
</dbReference>
<evidence type="ECO:0000259" key="1">
    <source>
        <dbReference type="PROSITE" id="PS50911"/>
    </source>
</evidence>
<dbReference type="EMBL" id="AP010968">
    <property type="protein sequence ID" value="BAJ27130.1"/>
    <property type="molecule type" value="Genomic_DNA"/>
</dbReference>
<reference evidence="2 3" key="1">
    <citation type="journal article" date="2010" name="DNA Res.">
        <title>Genome sequence of Kitasatospora setae NBRC 14216T: an evolutionary snapshot of the family Streptomycetaceae.</title>
        <authorList>
            <person name="Ichikawa N."/>
            <person name="Oguchi A."/>
            <person name="Ikeda H."/>
            <person name="Ishikawa J."/>
            <person name="Kitani S."/>
            <person name="Watanabe Y."/>
            <person name="Nakamura S."/>
            <person name="Katano Y."/>
            <person name="Kishi E."/>
            <person name="Sasagawa M."/>
            <person name="Ankai A."/>
            <person name="Fukui S."/>
            <person name="Hashimoto Y."/>
            <person name="Kamata S."/>
            <person name="Otoguro M."/>
            <person name="Tanikawa S."/>
            <person name="Nihira T."/>
            <person name="Horinouchi S."/>
            <person name="Ohnishi Y."/>
            <person name="Hayakawa M."/>
            <person name="Kuzuyama T."/>
            <person name="Arisawa A."/>
            <person name="Nomoto F."/>
            <person name="Miura H."/>
            <person name="Takahashi Y."/>
            <person name="Fujita N."/>
        </authorList>
    </citation>
    <scope>NUCLEOTIDE SEQUENCE [LARGE SCALE GENOMIC DNA]</scope>
    <source>
        <strain evidence="3">ATCC 33774 / DSM 43861 / JCM 3304 / KCC A-0304 / NBRC 14216 / KM-6054</strain>
    </source>
</reference>
<dbReference type="Pfam" id="PF05257">
    <property type="entry name" value="CHAP"/>
    <property type="match status" value="1"/>
</dbReference>
<dbReference type="PROSITE" id="PS50911">
    <property type="entry name" value="CHAP"/>
    <property type="match status" value="1"/>
</dbReference>
<dbReference type="Gene3D" id="2.115.10.10">
    <property type="entry name" value="Tachylectin 2"/>
    <property type="match status" value="1"/>
</dbReference>
<name>E4N7E9_KITSK</name>
<feature type="domain" description="Peptidase C51" evidence="1">
    <location>
        <begin position="51"/>
        <end position="188"/>
    </location>
</feature>
<dbReference type="InterPro" id="IPR007921">
    <property type="entry name" value="CHAP_dom"/>
</dbReference>
<keyword evidence="3" id="KW-1185">Reference proteome</keyword>
<dbReference type="HOGENOM" id="CLU_603798_0_0_11"/>
<protein>
    <recommendedName>
        <fullName evidence="1">Peptidase C51 domain-containing protein</fullName>
    </recommendedName>
</protein>
<dbReference type="PATRIC" id="fig|452652.3.peg.1295"/>
<dbReference type="KEGG" id="ksk:KSE_13000"/>
<dbReference type="SUPFAM" id="SSF54001">
    <property type="entry name" value="Cysteine proteinases"/>
    <property type="match status" value="1"/>
</dbReference>
<dbReference type="eggNOG" id="COG0791">
    <property type="taxonomic scope" value="Bacteria"/>
</dbReference>